<keyword evidence="3" id="KW-1185">Reference proteome</keyword>
<organism evidence="2 3">
    <name type="scientific">Bimuria novae-zelandiae CBS 107.79</name>
    <dbReference type="NCBI Taxonomy" id="1447943"/>
    <lineage>
        <taxon>Eukaryota</taxon>
        <taxon>Fungi</taxon>
        <taxon>Dikarya</taxon>
        <taxon>Ascomycota</taxon>
        <taxon>Pezizomycotina</taxon>
        <taxon>Dothideomycetes</taxon>
        <taxon>Pleosporomycetidae</taxon>
        <taxon>Pleosporales</taxon>
        <taxon>Massarineae</taxon>
        <taxon>Didymosphaeriaceae</taxon>
        <taxon>Bimuria</taxon>
    </lineage>
</organism>
<name>A0A6A5VPR4_9PLEO</name>
<evidence type="ECO:0000313" key="3">
    <source>
        <dbReference type="Proteomes" id="UP000800036"/>
    </source>
</evidence>
<feature type="region of interest" description="Disordered" evidence="1">
    <location>
        <begin position="1"/>
        <end position="48"/>
    </location>
</feature>
<dbReference type="Proteomes" id="UP000800036">
    <property type="component" value="Unassembled WGS sequence"/>
</dbReference>
<gene>
    <name evidence="2" type="ORF">BU23DRAFT_636828</name>
</gene>
<dbReference type="EMBL" id="ML976657">
    <property type="protein sequence ID" value="KAF1979653.1"/>
    <property type="molecule type" value="Genomic_DNA"/>
</dbReference>
<dbReference type="AlphaFoldDB" id="A0A6A5VPR4"/>
<evidence type="ECO:0000313" key="2">
    <source>
        <dbReference type="EMBL" id="KAF1979653.1"/>
    </source>
</evidence>
<protein>
    <submittedName>
        <fullName evidence="2">Uncharacterized protein</fullName>
    </submittedName>
</protein>
<reference evidence="2" key="1">
    <citation type="journal article" date="2020" name="Stud. Mycol.">
        <title>101 Dothideomycetes genomes: a test case for predicting lifestyles and emergence of pathogens.</title>
        <authorList>
            <person name="Haridas S."/>
            <person name="Albert R."/>
            <person name="Binder M."/>
            <person name="Bloem J."/>
            <person name="Labutti K."/>
            <person name="Salamov A."/>
            <person name="Andreopoulos B."/>
            <person name="Baker S."/>
            <person name="Barry K."/>
            <person name="Bills G."/>
            <person name="Bluhm B."/>
            <person name="Cannon C."/>
            <person name="Castanera R."/>
            <person name="Culley D."/>
            <person name="Daum C."/>
            <person name="Ezra D."/>
            <person name="Gonzalez J."/>
            <person name="Henrissat B."/>
            <person name="Kuo A."/>
            <person name="Liang C."/>
            <person name="Lipzen A."/>
            <person name="Lutzoni F."/>
            <person name="Magnuson J."/>
            <person name="Mondo S."/>
            <person name="Nolan M."/>
            <person name="Ohm R."/>
            <person name="Pangilinan J."/>
            <person name="Park H.-J."/>
            <person name="Ramirez L."/>
            <person name="Alfaro M."/>
            <person name="Sun H."/>
            <person name="Tritt A."/>
            <person name="Yoshinaga Y."/>
            <person name="Zwiers L.-H."/>
            <person name="Turgeon B."/>
            <person name="Goodwin S."/>
            <person name="Spatafora J."/>
            <person name="Crous P."/>
            <person name="Grigoriev I."/>
        </authorList>
    </citation>
    <scope>NUCLEOTIDE SEQUENCE</scope>
    <source>
        <strain evidence="2">CBS 107.79</strain>
    </source>
</reference>
<evidence type="ECO:0000256" key="1">
    <source>
        <dbReference type="SAM" id="MobiDB-lite"/>
    </source>
</evidence>
<sequence length="503" mass="55622">MITRADEQASGSNMQRGCFGRRMPGQSLQQRRRTPEKSSGRNVTWSTDTISTVEHGNVGWWTPVVRRTAKSRSVDEISSRPHGLQLLVSRTHTMPRAKFARTVPYRGASAQRNDAAIALSAATQQRAACGLMIRPLACNRCFIQAVCGDHLRPPSPKKRRRITNSTSSDLGDHNIGQFFFGANGPAAVLIHTREVVAAAGMARRVRNDHILRVGIGTSFPGIRSEQMRTTPPIHTCISIPRGHAGFSQFYPLRITCHDFLFHTVLSGRIPRRTRMNHGYRARSRHSTMSLVNKTHAPSRSVIFIEALLLWEEHDSFDLLAASPSYDPTSQPWCSTFQYAGQLHSNTPPPHFCIAAFIFGEAEQAAALGPRFSATPRWNQHSNIRSNHVWFILACLGCPTTTTTRTPSHFRLRGELTNTYGSPPSKTSGGMRLHIAPNETCIRVDLTAPSLPTNLIVPVPHRNHPSRNCATVGCLKVEVVVHRVVVSLFAIISVSGTVIPLLLD</sequence>
<accession>A0A6A5VPR4</accession>
<proteinExistence type="predicted"/>